<sequence length="128" mass="14363">MVTHAQVGIVKPNPRFHGYTSHTSPIPKSPFVALSDPNWPDAMYDEYNALIKNSTWVLVPKPSNVNVVRSMWLFQHKYHADGSLTKYKARLVANGRSQQFGVDCDDTFSPFVKSATVRTVLSLALSRN</sequence>
<dbReference type="EMBL" id="BQNB010019675">
    <property type="protein sequence ID" value="GJT87850.1"/>
    <property type="molecule type" value="Genomic_DNA"/>
</dbReference>
<name>A0ABQ5HJB8_9ASTR</name>
<keyword evidence="3" id="KW-1185">Reference proteome</keyword>
<organism evidence="2 3">
    <name type="scientific">Tanacetum coccineum</name>
    <dbReference type="NCBI Taxonomy" id="301880"/>
    <lineage>
        <taxon>Eukaryota</taxon>
        <taxon>Viridiplantae</taxon>
        <taxon>Streptophyta</taxon>
        <taxon>Embryophyta</taxon>
        <taxon>Tracheophyta</taxon>
        <taxon>Spermatophyta</taxon>
        <taxon>Magnoliopsida</taxon>
        <taxon>eudicotyledons</taxon>
        <taxon>Gunneridae</taxon>
        <taxon>Pentapetalae</taxon>
        <taxon>asterids</taxon>
        <taxon>campanulids</taxon>
        <taxon>Asterales</taxon>
        <taxon>Asteraceae</taxon>
        <taxon>Asteroideae</taxon>
        <taxon>Anthemideae</taxon>
        <taxon>Anthemidinae</taxon>
        <taxon>Tanacetum</taxon>
    </lineage>
</organism>
<dbReference type="InterPro" id="IPR013103">
    <property type="entry name" value="RVT_2"/>
</dbReference>
<reference evidence="2" key="1">
    <citation type="journal article" date="2022" name="Int. J. Mol. Sci.">
        <title>Draft Genome of Tanacetum Coccineum: Genomic Comparison of Closely Related Tanacetum-Family Plants.</title>
        <authorList>
            <person name="Yamashiro T."/>
            <person name="Shiraishi A."/>
            <person name="Nakayama K."/>
            <person name="Satake H."/>
        </authorList>
    </citation>
    <scope>NUCLEOTIDE SEQUENCE</scope>
</reference>
<dbReference type="Proteomes" id="UP001151760">
    <property type="component" value="Unassembled WGS sequence"/>
</dbReference>
<gene>
    <name evidence="2" type="ORF">Tco_1069567</name>
</gene>
<evidence type="ECO:0000259" key="1">
    <source>
        <dbReference type="Pfam" id="PF07727"/>
    </source>
</evidence>
<feature type="domain" description="Reverse transcriptase Ty1/copia-type" evidence="1">
    <location>
        <begin position="53"/>
        <end position="126"/>
    </location>
</feature>
<dbReference type="Pfam" id="PF07727">
    <property type="entry name" value="RVT_2"/>
    <property type="match status" value="1"/>
</dbReference>
<evidence type="ECO:0000313" key="3">
    <source>
        <dbReference type="Proteomes" id="UP001151760"/>
    </source>
</evidence>
<evidence type="ECO:0000313" key="2">
    <source>
        <dbReference type="EMBL" id="GJT87850.1"/>
    </source>
</evidence>
<comment type="caution">
    <text evidence="2">The sequence shown here is derived from an EMBL/GenBank/DDBJ whole genome shotgun (WGS) entry which is preliminary data.</text>
</comment>
<accession>A0ABQ5HJB8</accession>
<protein>
    <submittedName>
        <fullName evidence="2">Ribonuclease H-like domain-containing protein</fullName>
    </submittedName>
</protein>
<reference evidence="2" key="2">
    <citation type="submission" date="2022-01" db="EMBL/GenBank/DDBJ databases">
        <authorList>
            <person name="Yamashiro T."/>
            <person name="Shiraishi A."/>
            <person name="Satake H."/>
            <person name="Nakayama K."/>
        </authorList>
    </citation>
    <scope>NUCLEOTIDE SEQUENCE</scope>
</reference>
<proteinExistence type="predicted"/>